<dbReference type="Proteomes" id="UP000006976">
    <property type="component" value="Unassembled WGS sequence"/>
</dbReference>
<dbReference type="AlphaFoldDB" id="A0ABC9QUZ9"/>
<evidence type="ECO:0000313" key="2">
    <source>
        <dbReference type="Proteomes" id="UP000006976"/>
    </source>
</evidence>
<name>A0ABC9QUZ9_BACMY</name>
<proteinExistence type="predicted"/>
<dbReference type="EMBL" id="AHEV01000060">
    <property type="protein sequence ID" value="EJR28754.1"/>
    <property type="molecule type" value="Genomic_DNA"/>
</dbReference>
<gene>
    <name evidence="1" type="ORF">III_06091</name>
</gene>
<reference evidence="1 2" key="1">
    <citation type="submission" date="2012-04" db="EMBL/GenBank/DDBJ databases">
        <title>The Genome Sequence of Bacillus cereus VD078.</title>
        <authorList>
            <consortium name="The Broad Institute Genome Sequencing Platform"/>
            <consortium name="The Broad Institute Genome Sequencing Center for Infectious Disease"/>
            <person name="Feldgarden M."/>
            <person name="Van der Auwera G.A."/>
            <person name="Mahillon J."/>
            <person name="Duprez V."/>
            <person name="Timmery S."/>
            <person name="Mattelet C."/>
            <person name="Dierick K."/>
            <person name="Sun M."/>
            <person name="Yu Z."/>
            <person name="Zhu L."/>
            <person name="Hu X."/>
            <person name="Shank E.B."/>
            <person name="Swiecicka I."/>
            <person name="Hansen B.M."/>
            <person name="Andrup L."/>
            <person name="Young S.K."/>
            <person name="Zeng Q."/>
            <person name="Gargeya S."/>
            <person name="Fitzgerald M."/>
            <person name="Haas B."/>
            <person name="Abouelleil A."/>
            <person name="Alvarado L."/>
            <person name="Arachchi H.M."/>
            <person name="Berlin A."/>
            <person name="Chapman S.B."/>
            <person name="Goldberg J."/>
            <person name="Griggs A."/>
            <person name="Gujja S."/>
            <person name="Hansen M."/>
            <person name="Howarth C."/>
            <person name="Imamovic A."/>
            <person name="Larimer J."/>
            <person name="McCowen C."/>
            <person name="Montmayeur A."/>
            <person name="Murphy C."/>
            <person name="Neiman D."/>
            <person name="Pearson M."/>
            <person name="Priest M."/>
            <person name="Roberts A."/>
            <person name="Saif S."/>
            <person name="Shea T."/>
            <person name="Sisk P."/>
            <person name="Sykes S."/>
            <person name="Wortman J."/>
            <person name="Nusbaum C."/>
            <person name="Birren B."/>
        </authorList>
    </citation>
    <scope>NUCLEOTIDE SEQUENCE [LARGE SCALE GENOMIC DNA]</scope>
    <source>
        <strain evidence="1 2">VD078</strain>
    </source>
</reference>
<sequence>MNQKDQELQETEKNHYEELKISRFVFDEQLQKDRLVTDIYKLCLTDQWKDKLQEMFDLDVFEYYGEMCTQGSIVDRYRFAAVVWALLNGGGQELSEDETVDVVELAVKHLGLDEVAMVVLATLTVALMPPEAYEAFKMTVLSYGNQVSF</sequence>
<dbReference type="RefSeq" id="WP_002170130.1">
    <property type="nucleotide sequence ID" value="NZ_JH792257.1"/>
</dbReference>
<comment type="caution">
    <text evidence="1">The sequence shown here is derived from an EMBL/GenBank/DDBJ whole genome shotgun (WGS) entry which is preliminary data.</text>
</comment>
<organism evidence="1 2">
    <name type="scientific">Bacillus mycoides</name>
    <dbReference type="NCBI Taxonomy" id="1405"/>
    <lineage>
        <taxon>Bacteria</taxon>
        <taxon>Bacillati</taxon>
        <taxon>Bacillota</taxon>
        <taxon>Bacilli</taxon>
        <taxon>Bacillales</taxon>
        <taxon>Bacillaceae</taxon>
        <taxon>Bacillus</taxon>
        <taxon>Bacillus cereus group</taxon>
    </lineage>
</organism>
<protein>
    <submittedName>
        <fullName evidence="1">Uncharacterized protein</fullName>
    </submittedName>
</protein>
<evidence type="ECO:0000313" key="1">
    <source>
        <dbReference type="EMBL" id="EJR28754.1"/>
    </source>
</evidence>
<accession>A0ABC9QUZ9</accession>